<gene>
    <name evidence="1" type="ORF">RPERSI_LOCUS15502</name>
</gene>
<evidence type="ECO:0000313" key="1">
    <source>
        <dbReference type="EMBL" id="CAG8763429.1"/>
    </source>
</evidence>
<evidence type="ECO:0000313" key="2">
    <source>
        <dbReference type="Proteomes" id="UP000789920"/>
    </source>
</evidence>
<proteinExistence type="predicted"/>
<sequence length="79" mass="9591">ESIMMEDNKEHVNKIMVFYDVESVEGLITAQEEEYRPISDLFDYYYENRSCTNIKYNIREVEDNQRKQLFKLLKNNSDL</sequence>
<dbReference type="Proteomes" id="UP000789920">
    <property type="component" value="Unassembled WGS sequence"/>
</dbReference>
<name>A0ACA9QUG2_9GLOM</name>
<dbReference type="EMBL" id="CAJVQC010037277">
    <property type="protein sequence ID" value="CAG8763429.1"/>
    <property type="molecule type" value="Genomic_DNA"/>
</dbReference>
<organism evidence="1 2">
    <name type="scientific">Racocetra persica</name>
    <dbReference type="NCBI Taxonomy" id="160502"/>
    <lineage>
        <taxon>Eukaryota</taxon>
        <taxon>Fungi</taxon>
        <taxon>Fungi incertae sedis</taxon>
        <taxon>Mucoromycota</taxon>
        <taxon>Glomeromycotina</taxon>
        <taxon>Glomeromycetes</taxon>
        <taxon>Diversisporales</taxon>
        <taxon>Gigasporaceae</taxon>
        <taxon>Racocetra</taxon>
    </lineage>
</organism>
<accession>A0ACA9QUG2</accession>
<feature type="non-terminal residue" evidence="1">
    <location>
        <position position="1"/>
    </location>
</feature>
<reference evidence="1" key="1">
    <citation type="submission" date="2021-06" db="EMBL/GenBank/DDBJ databases">
        <authorList>
            <person name="Kallberg Y."/>
            <person name="Tangrot J."/>
            <person name="Rosling A."/>
        </authorList>
    </citation>
    <scope>NUCLEOTIDE SEQUENCE</scope>
    <source>
        <strain evidence="1">MA461A</strain>
    </source>
</reference>
<protein>
    <submittedName>
        <fullName evidence="1">10246_t:CDS:1</fullName>
    </submittedName>
</protein>
<keyword evidence="2" id="KW-1185">Reference proteome</keyword>
<comment type="caution">
    <text evidence="1">The sequence shown here is derived from an EMBL/GenBank/DDBJ whole genome shotgun (WGS) entry which is preliminary data.</text>
</comment>
<feature type="non-terminal residue" evidence="1">
    <location>
        <position position="79"/>
    </location>
</feature>